<sequence>MKLLHQFFCAMCMAIVLSSVTCSPRRNTPIYKSGYVIGKQTRHEHGKTIYVIHLLVPAIETHHAVVDEQTYNQLNKGDYTQIDISNETR</sequence>
<protein>
    <submittedName>
        <fullName evidence="1">Uncharacterized protein</fullName>
    </submittedName>
</protein>
<name>A0A8S5RIZ5_9VIRU</name>
<dbReference type="EMBL" id="BK059107">
    <property type="protein sequence ID" value="DAE31351.1"/>
    <property type="molecule type" value="Genomic_DNA"/>
</dbReference>
<proteinExistence type="predicted"/>
<organism evidence="1">
    <name type="scientific">virus sp. ctDJ83</name>
    <dbReference type="NCBI Taxonomy" id="2827625"/>
    <lineage>
        <taxon>Viruses</taxon>
    </lineage>
</organism>
<accession>A0A8S5RIZ5</accession>
<evidence type="ECO:0000313" key="1">
    <source>
        <dbReference type="EMBL" id="DAE31351.1"/>
    </source>
</evidence>
<reference evidence="1" key="1">
    <citation type="journal article" date="2021" name="Proc. Natl. Acad. Sci. U.S.A.">
        <title>A Catalog of Tens of Thousands of Viruses from Human Metagenomes Reveals Hidden Associations with Chronic Diseases.</title>
        <authorList>
            <person name="Tisza M.J."/>
            <person name="Buck C.B."/>
        </authorList>
    </citation>
    <scope>NUCLEOTIDE SEQUENCE</scope>
    <source>
        <strain evidence="1">CtDJ83</strain>
    </source>
</reference>